<evidence type="ECO:0000313" key="3">
    <source>
        <dbReference type="Proteomes" id="UP000438699"/>
    </source>
</evidence>
<dbReference type="AlphaFoldDB" id="A0A6N6MZ89"/>
<proteinExistence type="predicted"/>
<name>A0A6N6MZ89_9BACT</name>
<evidence type="ECO:0000313" key="2">
    <source>
        <dbReference type="EMBL" id="KAB1440278.1"/>
    </source>
</evidence>
<sequence length="332" mass="38239">MTGFHPKTDFLFNVQNTFAHGSGRLDVVQVFGLILLVVAPVVILSALWYYRRFLWFLLVRSFTRLVFFRRQGVIENYLVSRGVVVEVILLEEGRLGRQLCYARIESVFGGRMELQVVKADPTRLDLKGRRVICFVKQFSLSGKKFNSFVTYVRDFERKGTVLKGVHLLTPMRYRFTIRRKHVRKKINRPDVVRVKVWDIAKRRNFTSRRPDIYTVSDPSRYQGRPFLTVGNISPGGIRLFVHNPAKRLPLLAINEPLVMRVSIKDPATRQFFFVTVIGTIRSRNSKEKGVLGLGIQFTSQGESMGDGSGRIQWKRVVDGVPALERFLAKFSK</sequence>
<reference evidence="2 3" key="1">
    <citation type="journal article" date="2017" name="Int. J. Syst. Evol. Microbiol.">
        <title>Desulfovibrio senegalensis sp. nov., a mesophilic sulfate reducer isolated from marine sediment.</title>
        <authorList>
            <person name="Thioye A."/>
            <person name="Gam Z.B.A."/>
            <person name="Mbengue M."/>
            <person name="Cayol J.L."/>
            <person name="Joseph-Bartoli M."/>
            <person name="Toure-Kane C."/>
            <person name="Labat M."/>
        </authorList>
    </citation>
    <scope>NUCLEOTIDE SEQUENCE [LARGE SCALE GENOMIC DNA]</scope>
    <source>
        <strain evidence="2 3">DSM 101509</strain>
    </source>
</reference>
<comment type="caution">
    <text evidence="2">The sequence shown here is derived from an EMBL/GenBank/DDBJ whole genome shotgun (WGS) entry which is preliminary data.</text>
</comment>
<accession>A0A6N6MZ89</accession>
<keyword evidence="1" id="KW-1133">Transmembrane helix</keyword>
<dbReference type="EMBL" id="WAIE01000007">
    <property type="protein sequence ID" value="KAB1440278.1"/>
    <property type="molecule type" value="Genomic_DNA"/>
</dbReference>
<dbReference type="RefSeq" id="WP_151151719.1">
    <property type="nucleotide sequence ID" value="NZ_WAIE01000007.1"/>
</dbReference>
<keyword evidence="1" id="KW-0812">Transmembrane</keyword>
<organism evidence="2 3">
    <name type="scientific">Pseudodesulfovibrio senegalensis</name>
    <dbReference type="NCBI Taxonomy" id="1721087"/>
    <lineage>
        <taxon>Bacteria</taxon>
        <taxon>Pseudomonadati</taxon>
        <taxon>Thermodesulfobacteriota</taxon>
        <taxon>Desulfovibrionia</taxon>
        <taxon>Desulfovibrionales</taxon>
        <taxon>Desulfovibrionaceae</taxon>
    </lineage>
</organism>
<keyword evidence="1" id="KW-0472">Membrane</keyword>
<protein>
    <recommendedName>
        <fullName evidence="4">PilZ domain-containing protein</fullName>
    </recommendedName>
</protein>
<gene>
    <name evidence="2" type="ORF">F8A88_13580</name>
</gene>
<feature type="transmembrane region" description="Helical" evidence="1">
    <location>
        <begin position="30"/>
        <end position="50"/>
    </location>
</feature>
<keyword evidence="3" id="KW-1185">Reference proteome</keyword>
<dbReference type="OrthoDB" id="5447947at2"/>
<evidence type="ECO:0000256" key="1">
    <source>
        <dbReference type="SAM" id="Phobius"/>
    </source>
</evidence>
<evidence type="ECO:0008006" key="4">
    <source>
        <dbReference type="Google" id="ProtNLM"/>
    </source>
</evidence>
<dbReference type="Proteomes" id="UP000438699">
    <property type="component" value="Unassembled WGS sequence"/>
</dbReference>